<gene>
    <name evidence="4" type="ORF">GCM10022226_32550</name>
</gene>
<sequence length="449" mass="46910">MVPSRFRTRLPRAAAITAMVVALGTPVGSASATAIPAATVDGSAPDRSPSVAESRGGGHGQAWSGSWATAPQWPMPSNEWLGPNWSMDGFGGQSVRQVVRLSTGGSHLRIRLSNLYGTMPLRVTGATIAKTGVGAAIRPGTMLPLTFGHAPHATIPPGQTLNSDAVPLSAAPLERLTVTLYFAEPTGPATFHQGGLTTTYRAVGDHRFDNGAEAYAGGTSHSWYYLTGVDVAGGPQAARGAVVAFGDSITDGAISTPDADNRYPDELAERLVAAGKPIGVLNAGINGNMVLTDSPCFAGDKGVGRFTRDALDQPGVRAAIVLEGINDIVPSGDIGCGAPPLLTAEQIIEGHRELIRAAHARKIKIIGATLTPIKGNDLYYSVQNEAVRDEVNQWIRSGGEYDAVVDLDRVLADPEDSDAMRPAYAAEDKLHPNDAGMRAMASAINLRIL</sequence>
<dbReference type="EMBL" id="BAAAZR010000007">
    <property type="protein sequence ID" value="GAA3809688.1"/>
    <property type="molecule type" value="Genomic_DNA"/>
</dbReference>
<evidence type="ECO:0000256" key="2">
    <source>
        <dbReference type="SAM" id="SignalP"/>
    </source>
</evidence>
<reference evidence="5" key="1">
    <citation type="journal article" date="2019" name="Int. J. Syst. Evol. Microbiol.">
        <title>The Global Catalogue of Microorganisms (GCM) 10K type strain sequencing project: providing services to taxonomists for standard genome sequencing and annotation.</title>
        <authorList>
            <consortium name="The Broad Institute Genomics Platform"/>
            <consortium name="The Broad Institute Genome Sequencing Center for Infectious Disease"/>
            <person name="Wu L."/>
            <person name="Ma J."/>
        </authorList>
    </citation>
    <scope>NUCLEOTIDE SEQUENCE [LARGE SCALE GENOMIC DNA]</scope>
    <source>
        <strain evidence="5">JCM 16908</strain>
    </source>
</reference>
<evidence type="ECO:0000256" key="1">
    <source>
        <dbReference type="SAM" id="MobiDB-lite"/>
    </source>
</evidence>
<dbReference type="GO" id="GO:0016787">
    <property type="term" value="F:hydrolase activity"/>
    <property type="evidence" value="ECO:0007669"/>
    <property type="project" value="UniProtKB-KW"/>
</dbReference>
<protein>
    <submittedName>
        <fullName evidence="4">SGNH/GDSL hydrolase family protein</fullName>
    </submittedName>
</protein>
<organism evidence="4 5">
    <name type="scientific">Sphaerisporangium flaviroseum</name>
    <dbReference type="NCBI Taxonomy" id="509199"/>
    <lineage>
        <taxon>Bacteria</taxon>
        <taxon>Bacillati</taxon>
        <taxon>Actinomycetota</taxon>
        <taxon>Actinomycetes</taxon>
        <taxon>Streptosporangiales</taxon>
        <taxon>Streptosporangiaceae</taxon>
        <taxon>Sphaerisporangium</taxon>
    </lineage>
</organism>
<proteinExistence type="predicted"/>
<evidence type="ECO:0000313" key="5">
    <source>
        <dbReference type="Proteomes" id="UP001500888"/>
    </source>
</evidence>
<keyword evidence="4" id="KW-0378">Hydrolase</keyword>
<feature type="chain" id="PRO_5046729827" evidence="2">
    <location>
        <begin position="33"/>
        <end position="449"/>
    </location>
</feature>
<keyword evidence="2" id="KW-0732">Signal</keyword>
<dbReference type="RefSeq" id="WP_344939805.1">
    <property type="nucleotide sequence ID" value="NZ_BAAAZR010000007.1"/>
</dbReference>
<dbReference type="Proteomes" id="UP001500888">
    <property type="component" value="Unassembled WGS sequence"/>
</dbReference>
<dbReference type="CDD" id="cd01830">
    <property type="entry name" value="XynE_like"/>
    <property type="match status" value="1"/>
</dbReference>
<feature type="domain" description="SGNH hydrolase-type esterase" evidence="3">
    <location>
        <begin position="244"/>
        <end position="439"/>
    </location>
</feature>
<dbReference type="InterPro" id="IPR036514">
    <property type="entry name" value="SGNH_hydro_sf"/>
</dbReference>
<keyword evidence="5" id="KW-1185">Reference proteome</keyword>
<evidence type="ECO:0000259" key="3">
    <source>
        <dbReference type="Pfam" id="PF13472"/>
    </source>
</evidence>
<comment type="caution">
    <text evidence="4">The sequence shown here is derived from an EMBL/GenBank/DDBJ whole genome shotgun (WGS) entry which is preliminary data.</text>
</comment>
<dbReference type="Gene3D" id="3.40.50.1110">
    <property type="entry name" value="SGNH hydrolase"/>
    <property type="match status" value="1"/>
</dbReference>
<feature type="region of interest" description="Disordered" evidence="1">
    <location>
        <begin position="39"/>
        <end position="69"/>
    </location>
</feature>
<dbReference type="SUPFAM" id="SSF52266">
    <property type="entry name" value="SGNH hydrolase"/>
    <property type="match status" value="1"/>
</dbReference>
<dbReference type="Pfam" id="PF13472">
    <property type="entry name" value="Lipase_GDSL_2"/>
    <property type="match status" value="1"/>
</dbReference>
<accession>A0ABP7I5F9</accession>
<feature type="signal peptide" evidence="2">
    <location>
        <begin position="1"/>
        <end position="32"/>
    </location>
</feature>
<dbReference type="PANTHER" id="PTHR43784">
    <property type="entry name" value="GDSL-LIKE LIPASE/ACYLHYDROLASE, PUTATIVE (AFU_ORTHOLOGUE AFUA_2G00820)-RELATED"/>
    <property type="match status" value="1"/>
</dbReference>
<dbReference type="InterPro" id="IPR013830">
    <property type="entry name" value="SGNH_hydro"/>
</dbReference>
<dbReference type="InterPro" id="IPR053140">
    <property type="entry name" value="GDSL_Rv0518-like"/>
</dbReference>
<evidence type="ECO:0000313" key="4">
    <source>
        <dbReference type="EMBL" id="GAA3809688.1"/>
    </source>
</evidence>
<name>A0ABP7I5F9_9ACTN</name>
<dbReference type="PANTHER" id="PTHR43784:SF2">
    <property type="entry name" value="GDSL-LIKE LIPASE_ACYLHYDROLASE, PUTATIVE (AFU_ORTHOLOGUE AFUA_2G00820)-RELATED"/>
    <property type="match status" value="1"/>
</dbReference>